<sequence length="116" mass="12806">MVLAANVRVRGGGVVVPGGGGCLRSTHTSNALSVNIHMWQVDLDRIATRVARSHRNIPLDNVDCVLWGLSHGRFFLYMVECFVLSTLPNTPQPAKQDYTNQVFKTLLAQLGLENME</sequence>
<dbReference type="Proteomes" id="UP001229421">
    <property type="component" value="Unassembled WGS sequence"/>
</dbReference>
<proteinExistence type="predicted"/>
<accession>A0AAD8P7Q9</accession>
<reference evidence="1" key="1">
    <citation type="journal article" date="2023" name="bioRxiv">
        <title>Improved chromosome-level genome assembly for marigold (Tagetes erecta).</title>
        <authorList>
            <person name="Jiang F."/>
            <person name="Yuan L."/>
            <person name="Wang S."/>
            <person name="Wang H."/>
            <person name="Xu D."/>
            <person name="Wang A."/>
            <person name="Fan W."/>
        </authorList>
    </citation>
    <scope>NUCLEOTIDE SEQUENCE</scope>
    <source>
        <strain evidence="1">WSJ</strain>
        <tissue evidence="1">Leaf</tissue>
    </source>
</reference>
<evidence type="ECO:0000313" key="1">
    <source>
        <dbReference type="EMBL" id="KAK1436608.1"/>
    </source>
</evidence>
<dbReference type="AlphaFoldDB" id="A0AAD8P7Q9"/>
<protein>
    <submittedName>
        <fullName evidence="1">Uncharacterized protein</fullName>
    </submittedName>
</protein>
<comment type="caution">
    <text evidence="1">The sequence shown here is derived from an EMBL/GenBank/DDBJ whole genome shotgun (WGS) entry which is preliminary data.</text>
</comment>
<keyword evidence="2" id="KW-1185">Reference proteome</keyword>
<name>A0AAD8P7Q9_TARER</name>
<evidence type="ECO:0000313" key="2">
    <source>
        <dbReference type="Proteomes" id="UP001229421"/>
    </source>
</evidence>
<dbReference type="EMBL" id="JAUHHV010000001">
    <property type="protein sequence ID" value="KAK1436608.1"/>
    <property type="molecule type" value="Genomic_DNA"/>
</dbReference>
<organism evidence="1 2">
    <name type="scientific">Tagetes erecta</name>
    <name type="common">African marigold</name>
    <dbReference type="NCBI Taxonomy" id="13708"/>
    <lineage>
        <taxon>Eukaryota</taxon>
        <taxon>Viridiplantae</taxon>
        <taxon>Streptophyta</taxon>
        <taxon>Embryophyta</taxon>
        <taxon>Tracheophyta</taxon>
        <taxon>Spermatophyta</taxon>
        <taxon>Magnoliopsida</taxon>
        <taxon>eudicotyledons</taxon>
        <taxon>Gunneridae</taxon>
        <taxon>Pentapetalae</taxon>
        <taxon>asterids</taxon>
        <taxon>campanulids</taxon>
        <taxon>Asterales</taxon>
        <taxon>Asteraceae</taxon>
        <taxon>Asteroideae</taxon>
        <taxon>Heliantheae alliance</taxon>
        <taxon>Tageteae</taxon>
        <taxon>Tagetes</taxon>
    </lineage>
</organism>
<gene>
    <name evidence="1" type="ORF">QVD17_02390</name>
</gene>